<dbReference type="HOGENOM" id="CLU_2977198_0_0_11"/>
<organism evidence="1 2">
    <name type="scientific">Streptantibioticus cattleyicolor (strain ATCC 35852 / DSM 46488 / JCM 4925 / NBRC 14057 / NRRL 8057)</name>
    <name type="common">Streptomyces cattleya</name>
    <dbReference type="NCBI Taxonomy" id="1003195"/>
    <lineage>
        <taxon>Bacteria</taxon>
        <taxon>Bacillati</taxon>
        <taxon>Actinomycetota</taxon>
        <taxon>Actinomycetes</taxon>
        <taxon>Kitasatosporales</taxon>
        <taxon>Streptomycetaceae</taxon>
        <taxon>Streptantibioticus</taxon>
    </lineage>
</organism>
<accession>G8WTQ8</accession>
<dbReference type="KEGG" id="scy:SCATT_13300"/>
<dbReference type="PATRIC" id="fig|1003195.29.peg.1337"/>
<evidence type="ECO:0000313" key="1">
    <source>
        <dbReference type="EMBL" id="AEW93701.1"/>
    </source>
</evidence>
<name>G8WTQ8_STREN</name>
<evidence type="ECO:0000313" key="2">
    <source>
        <dbReference type="Proteomes" id="UP000007842"/>
    </source>
</evidence>
<dbReference type="STRING" id="1003195.SCATT_13300"/>
<gene>
    <name evidence="1" type="ordered locus">SCATT_13300</name>
</gene>
<proteinExistence type="predicted"/>
<keyword evidence="2" id="KW-1185">Reference proteome</keyword>
<reference evidence="2" key="1">
    <citation type="submission" date="2011-12" db="EMBL/GenBank/DDBJ databases">
        <title>Complete genome sequence of Streptomyces cattleya strain DSM 46488.</title>
        <authorList>
            <person name="Ou H.-Y."/>
            <person name="Li P."/>
            <person name="Zhao C."/>
            <person name="O'Hagan D."/>
            <person name="Deng Z."/>
        </authorList>
    </citation>
    <scope>NUCLEOTIDE SEQUENCE [LARGE SCALE GENOMIC DNA]</scope>
    <source>
        <strain evidence="2">ATCC 35852 / DSM 46488 / JCM 4925 / NBRC 14057 / NRRL 8057</strain>
    </source>
</reference>
<dbReference type="Proteomes" id="UP000007842">
    <property type="component" value="Chromosome"/>
</dbReference>
<dbReference type="AlphaFoldDB" id="G8WTQ8"/>
<dbReference type="EMBL" id="CP003219">
    <property type="protein sequence ID" value="AEW93701.1"/>
    <property type="molecule type" value="Genomic_DNA"/>
</dbReference>
<protein>
    <submittedName>
        <fullName evidence="1">Uncharacterized protein</fullName>
    </submittedName>
</protein>
<sequence>MMVTAGDRFRLGGWRPGGGALSYPRRTMSGVHREAAGHGAGVNVELGTRAGWRPMTMA</sequence>